<gene>
    <name evidence="2" type="ORF">GA0070622_2994</name>
</gene>
<keyword evidence="1" id="KW-0812">Transmembrane</keyword>
<feature type="transmembrane region" description="Helical" evidence="1">
    <location>
        <begin position="28"/>
        <end position="49"/>
    </location>
</feature>
<proteinExistence type="predicted"/>
<evidence type="ECO:0000313" key="3">
    <source>
        <dbReference type="Proteomes" id="UP000199558"/>
    </source>
</evidence>
<dbReference type="EMBL" id="FLRH01000003">
    <property type="protein sequence ID" value="SBT65978.1"/>
    <property type="molecule type" value="Genomic_DNA"/>
</dbReference>
<dbReference type="RefSeq" id="WP_218060593.1">
    <property type="nucleotide sequence ID" value="NZ_FLRH01000003.1"/>
</dbReference>
<protein>
    <submittedName>
        <fullName evidence="2">Uncharacterized protein</fullName>
    </submittedName>
</protein>
<evidence type="ECO:0000256" key="1">
    <source>
        <dbReference type="SAM" id="Phobius"/>
    </source>
</evidence>
<evidence type="ECO:0000313" key="2">
    <source>
        <dbReference type="EMBL" id="SBT65978.1"/>
    </source>
</evidence>
<dbReference type="Proteomes" id="UP000199558">
    <property type="component" value="Unassembled WGS sequence"/>
</dbReference>
<organism evidence="2 3">
    <name type="scientific">Micromonospora sediminicola</name>
    <dbReference type="NCBI Taxonomy" id="946078"/>
    <lineage>
        <taxon>Bacteria</taxon>
        <taxon>Bacillati</taxon>
        <taxon>Actinomycetota</taxon>
        <taxon>Actinomycetes</taxon>
        <taxon>Micromonosporales</taxon>
        <taxon>Micromonosporaceae</taxon>
        <taxon>Micromonospora</taxon>
    </lineage>
</organism>
<keyword evidence="1" id="KW-0472">Membrane</keyword>
<sequence>MLALMAALWLAALTLGTAAFSDRPLLCLVAAALVAGGVAVLTRGSGLLARRRAREG</sequence>
<dbReference type="STRING" id="946078.GA0070622_2994"/>
<keyword evidence="1" id="KW-1133">Transmembrane helix</keyword>
<keyword evidence="3" id="KW-1185">Reference proteome</keyword>
<reference evidence="3" key="1">
    <citation type="submission" date="2016-06" db="EMBL/GenBank/DDBJ databases">
        <authorList>
            <person name="Varghese N."/>
            <person name="Submissions Spin"/>
        </authorList>
    </citation>
    <scope>NUCLEOTIDE SEQUENCE [LARGE SCALE GENOMIC DNA]</scope>
    <source>
        <strain evidence="3">DSM 45794</strain>
    </source>
</reference>
<dbReference type="AlphaFoldDB" id="A0A1A9BA08"/>
<name>A0A1A9BA08_9ACTN</name>
<accession>A0A1A9BA08</accession>